<dbReference type="RefSeq" id="WP_416343191.1">
    <property type="nucleotide sequence ID" value="NZ_JALQCY010000002.1"/>
</dbReference>
<dbReference type="SUPFAM" id="SSF55729">
    <property type="entry name" value="Acyl-CoA N-acyltransferases (Nat)"/>
    <property type="match status" value="1"/>
</dbReference>
<keyword evidence="2" id="KW-1185">Reference proteome</keyword>
<dbReference type="InterPro" id="IPR016181">
    <property type="entry name" value="Acyl_CoA_acyltransferase"/>
</dbReference>
<evidence type="ECO:0000313" key="2">
    <source>
        <dbReference type="Proteomes" id="UP001651050"/>
    </source>
</evidence>
<organism evidence="1 2">
    <name type="scientific">Isoptericola peretonis</name>
    <dbReference type="NCBI Taxonomy" id="2918523"/>
    <lineage>
        <taxon>Bacteria</taxon>
        <taxon>Bacillati</taxon>
        <taxon>Actinomycetota</taxon>
        <taxon>Actinomycetes</taxon>
        <taxon>Micrococcales</taxon>
        <taxon>Promicromonosporaceae</taxon>
        <taxon>Isoptericola</taxon>
    </lineage>
</organism>
<proteinExistence type="predicted"/>
<evidence type="ECO:0000313" key="1">
    <source>
        <dbReference type="EMBL" id="MCK9793338.1"/>
    </source>
</evidence>
<protein>
    <submittedName>
        <fullName evidence="1">GNAT family N-acetyltransferase</fullName>
    </submittedName>
</protein>
<accession>A0ABT0J1G1</accession>
<reference evidence="1 2" key="1">
    <citation type="submission" date="2022-02" db="EMBL/GenBank/DDBJ databases">
        <title>The car tank lid bacteriome: a reservoir of bacteria with potential in bioremediation of fuel.</title>
        <authorList>
            <person name="Vidal-Verdu A."/>
            <person name="Gomez-Martinez D."/>
            <person name="Latorre-Perez A."/>
            <person name="Pereto J."/>
            <person name="Porcar M."/>
        </authorList>
    </citation>
    <scope>NUCLEOTIDE SEQUENCE [LARGE SCALE GENOMIC DNA]</scope>
    <source>
        <strain evidence="1 2">4D.3</strain>
    </source>
</reference>
<dbReference type="EMBL" id="JALQCY010000002">
    <property type="protein sequence ID" value="MCK9793338.1"/>
    <property type="molecule type" value="Genomic_DNA"/>
</dbReference>
<sequence length="188" mass="19981">MTTPQEPTAPALQDLCVRRASGADRDVLERLWLLFRHDMSTVSGELPRADGRFRDDRLLAALDDLRGDGAPARWRAHLATTGSADGQGGSPVAFALVRGLDAPVRVLSAFFVVRAARRGGVGRDVAAAVLGEVPGAWEIAYQDANAAAAAFWPRVATDVAGDAWAVDHRPVPGRPDLPPDAWLSLTVA</sequence>
<dbReference type="Gene3D" id="3.40.630.30">
    <property type="match status" value="1"/>
</dbReference>
<gene>
    <name evidence="1" type="ORF">M1843_06220</name>
</gene>
<name>A0ABT0J1G1_9MICO</name>
<comment type="caution">
    <text evidence="1">The sequence shown here is derived from an EMBL/GenBank/DDBJ whole genome shotgun (WGS) entry which is preliminary data.</text>
</comment>
<dbReference type="Proteomes" id="UP001651050">
    <property type="component" value="Unassembled WGS sequence"/>
</dbReference>